<dbReference type="OrthoDB" id="5298896at2"/>
<sequence>MKYLVLLVVVAGVLWWIQRRWQAPQAPRQERPWGWRWGRTQEPPAAADAPENAVREDALVACARCGVLIPKSEAKTRDGRYFCCDEHRQLGSR</sequence>
<dbReference type="AlphaFoldDB" id="A0A2Z6DWV3"/>
<name>A0A2Z6DWV3_HYDTE</name>
<evidence type="ECO:0000313" key="3">
    <source>
        <dbReference type="Proteomes" id="UP000262004"/>
    </source>
</evidence>
<evidence type="ECO:0000256" key="1">
    <source>
        <dbReference type="SAM" id="MobiDB-lite"/>
    </source>
</evidence>
<dbReference type="Proteomes" id="UP000262004">
    <property type="component" value="Chromosome"/>
</dbReference>
<organism evidence="2 3">
    <name type="scientific">Hydrogenophilus thermoluteolus</name>
    <name type="common">Pseudomonas hydrogenothermophila</name>
    <dbReference type="NCBI Taxonomy" id="297"/>
    <lineage>
        <taxon>Bacteria</taxon>
        <taxon>Pseudomonadati</taxon>
        <taxon>Pseudomonadota</taxon>
        <taxon>Hydrogenophilia</taxon>
        <taxon>Hydrogenophilales</taxon>
        <taxon>Hydrogenophilaceae</taxon>
        <taxon>Hydrogenophilus</taxon>
    </lineage>
</organism>
<dbReference type="EMBL" id="AP018558">
    <property type="protein sequence ID" value="BBD76808.1"/>
    <property type="molecule type" value="Genomic_DNA"/>
</dbReference>
<reference evidence="2 3" key="1">
    <citation type="submission" date="2018-04" db="EMBL/GenBank/DDBJ databases">
        <title>Complete genome sequence of Hydrogenophilus thermoluteolus TH-1.</title>
        <authorList>
            <person name="Arai H."/>
        </authorList>
    </citation>
    <scope>NUCLEOTIDE SEQUENCE [LARGE SCALE GENOMIC DNA]</scope>
    <source>
        <strain evidence="2 3">TH-1</strain>
    </source>
</reference>
<evidence type="ECO:0000313" key="2">
    <source>
        <dbReference type="EMBL" id="BBD76808.1"/>
    </source>
</evidence>
<dbReference type="NCBIfam" id="NF041023">
    <property type="entry name" value="PP0621_fam"/>
    <property type="match status" value="1"/>
</dbReference>
<feature type="region of interest" description="Disordered" evidence="1">
    <location>
        <begin position="32"/>
        <end position="51"/>
    </location>
</feature>
<proteinExistence type="predicted"/>
<dbReference type="KEGG" id="htl:HPTL_0540"/>
<dbReference type="RefSeq" id="WP_119334616.1">
    <property type="nucleotide sequence ID" value="NZ_AP018558.1"/>
</dbReference>
<keyword evidence="3" id="KW-1185">Reference proteome</keyword>
<dbReference type="InterPro" id="IPR049708">
    <property type="entry name" value="PP0621-like"/>
</dbReference>
<gene>
    <name evidence="2" type="ORF">HPTL_0540</name>
</gene>
<accession>A0A2Z6DWV3</accession>
<protein>
    <submittedName>
        <fullName evidence="2">Uncharacterized protein</fullName>
    </submittedName>
</protein>